<evidence type="ECO:0000313" key="5">
    <source>
        <dbReference type="EMBL" id="PTN77631.1"/>
    </source>
</evidence>
<dbReference type="Pfam" id="PF13702">
    <property type="entry name" value="Lysozyme_like"/>
    <property type="match status" value="1"/>
</dbReference>
<reference evidence="6 8" key="2">
    <citation type="submission" date="2019-02" db="EMBL/GenBank/DDBJ databases">
        <title>Bacteria dissemination in different level of health care in South Africa: the effectiveness of infections prevention and control.</title>
        <authorList>
            <person name="Shobo C."/>
            <person name="Amoako D.G."/>
            <person name="Allam M."/>
            <person name="Ismail A."/>
            <person name="Bester L.A."/>
            <person name="Essack S.Y."/>
        </authorList>
    </citation>
    <scope>NUCLEOTIDE SEQUENCE [LARGE SCALE GENOMIC DNA]</scope>
    <source>
        <strain evidence="6 8">2SIL2</strain>
    </source>
</reference>
<dbReference type="EMBL" id="SIYF01000615">
    <property type="protein sequence ID" value="TKK62903.1"/>
    <property type="molecule type" value="Genomic_DNA"/>
</dbReference>
<evidence type="ECO:0000313" key="8">
    <source>
        <dbReference type="Proteomes" id="UP000305511"/>
    </source>
</evidence>
<dbReference type="InterPro" id="IPR023346">
    <property type="entry name" value="Lysozyme-like_dom_sf"/>
</dbReference>
<dbReference type="Proteomes" id="UP000244140">
    <property type="component" value="Unassembled WGS sequence"/>
</dbReference>
<evidence type="ECO:0000256" key="2">
    <source>
        <dbReference type="SAM" id="Phobius"/>
    </source>
</evidence>
<proteinExistence type="predicted"/>
<dbReference type="EMBL" id="PZZH01000001">
    <property type="protein sequence ID" value="PTN77631.1"/>
    <property type="molecule type" value="Genomic_DNA"/>
</dbReference>
<evidence type="ECO:0000313" key="6">
    <source>
        <dbReference type="EMBL" id="TKK62903.1"/>
    </source>
</evidence>
<sequence length="209" mass="24050">MDDSMRRVRKIIYKIMLLLFVGLVAGLGYLGYKIHQNVETVMTFEKQVEAEVKKNKIPEYKTLALAIIYTESKGKSGDIMQSSESVYGQQEVIETPEESIAHGVKFLAEALAKAKEAGCDEWTGVQAYNYGLDYIQFVKERGGKHTTELAEEYSREVLSPLLGNDQNTKYRYYRWQALVYNGGYLYQNGGNMFYAEIVKMNRWFIEKLN</sequence>
<keyword evidence="2" id="KW-0812">Transmembrane</keyword>
<reference evidence="5 7" key="1">
    <citation type="submission" date="2018-04" db="EMBL/GenBank/DDBJ databases">
        <authorList>
            <person name="Van Tyne D."/>
        </authorList>
    </citation>
    <scope>NUCLEOTIDE SEQUENCE [LARGE SCALE GENOMIC DNA]</scope>
    <source>
        <strain evidence="5 7">B2535</strain>
    </source>
</reference>
<dbReference type="Proteomes" id="UP000305511">
    <property type="component" value="Unassembled WGS sequence"/>
</dbReference>
<dbReference type="Gene3D" id="1.10.530.10">
    <property type="match status" value="1"/>
</dbReference>
<dbReference type="CDD" id="cd16891">
    <property type="entry name" value="CwlT-like"/>
    <property type="match status" value="1"/>
</dbReference>
<evidence type="ECO:0000256" key="1">
    <source>
        <dbReference type="ARBA" id="ARBA00004241"/>
    </source>
</evidence>
<evidence type="ECO:0000313" key="4">
    <source>
        <dbReference type="EMBL" id="MXS51301.1"/>
    </source>
</evidence>
<reference evidence="4 9" key="3">
    <citation type="submission" date="2019-04" db="EMBL/GenBank/DDBJ databases">
        <title>Step-wise assembly of the neonatal virome modulated by breast feeding.</title>
        <authorList>
            <person name="Liang G."/>
            <person name="Bushman F."/>
        </authorList>
    </citation>
    <scope>NUCLEOTIDE SEQUENCE [LARGE SCALE GENOMIC DNA]</scope>
    <source>
        <strain evidence="4 9">E3754</strain>
    </source>
</reference>
<name>A0A1Q8JAW8_ENTFL</name>
<comment type="caution">
    <text evidence="6">The sequence shown here is derived from an EMBL/GenBank/DDBJ whole genome shotgun (WGS) entry which is preliminary data.</text>
</comment>
<comment type="subcellular location">
    <subcellularLocation>
        <location evidence="1">Cell surface</location>
    </subcellularLocation>
</comment>
<dbReference type="GO" id="GO:0009986">
    <property type="term" value="C:cell surface"/>
    <property type="evidence" value="ECO:0007669"/>
    <property type="project" value="UniProtKB-SubCell"/>
</dbReference>
<protein>
    <submittedName>
        <fullName evidence="6">Lysozyme family protein</fullName>
    </submittedName>
</protein>
<accession>A0A1Q8JAW8</accession>
<feature type="transmembrane region" description="Helical" evidence="2">
    <location>
        <begin position="12"/>
        <end position="32"/>
    </location>
</feature>
<keyword evidence="2" id="KW-1133">Transmembrane helix</keyword>
<evidence type="ECO:0000313" key="9">
    <source>
        <dbReference type="Proteomes" id="UP000429730"/>
    </source>
</evidence>
<keyword evidence="2" id="KW-0472">Membrane</keyword>
<dbReference type="Proteomes" id="UP000429730">
    <property type="component" value="Unassembled WGS sequence"/>
</dbReference>
<dbReference type="EMBL" id="WVTJ01000001">
    <property type="protein sequence ID" value="MXS51301.1"/>
    <property type="molecule type" value="Genomic_DNA"/>
</dbReference>
<feature type="domain" description="CwlT-like lysozyme" evidence="3">
    <location>
        <begin position="39"/>
        <end position="201"/>
    </location>
</feature>
<dbReference type="InterPro" id="IPR047194">
    <property type="entry name" value="CwlT-like_lysozyme"/>
</dbReference>
<evidence type="ECO:0000313" key="7">
    <source>
        <dbReference type="Proteomes" id="UP000244140"/>
    </source>
</evidence>
<dbReference type="AlphaFoldDB" id="A0A1Q8JAW8"/>
<organism evidence="6 8">
    <name type="scientific">Enterococcus faecalis</name>
    <name type="common">Streptococcus faecalis</name>
    <dbReference type="NCBI Taxonomy" id="1351"/>
    <lineage>
        <taxon>Bacteria</taxon>
        <taxon>Bacillati</taxon>
        <taxon>Bacillota</taxon>
        <taxon>Bacilli</taxon>
        <taxon>Lactobacillales</taxon>
        <taxon>Enterococcaceae</taxon>
        <taxon>Enterococcus</taxon>
    </lineage>
</organism>
<evidence type="ECO:0000259" key="3">
    <source>
        <dbReference type="Pfam" id="PF13702"/>
    </source>
</evidence>
<gene>
    <name evidence="5" type="ORF">DAI13_07680</name>
    <name evidence="6" type="ORF">EY666_18210</name>
    <name evidence="4" type="ORF">GTI81_00945</name>
</gene>
<dbReference type="SUPFAM" id="SSF53955">
    <property type="entry name" value="Lysozyme-like"/>
    <property type="match status" value="1"/>
</dbReference>